<accession>A0A395SBZ1</accession>
<dbReference type="SUPFAM" id="SSF49777">
    <property type="entry name" value="PEBP-like"/>
    <property type="match status" value="1"/>
</dbReference>
<name>A0A395SBZ1_9HYPO</name>
<organism evidence="1 2">
    <name type="scientific">Fusarium longipes</name>
    <dbReference type="NCBI Taxonomy" id="694270"/>
    <lineage>
        <taxon>Eukaryota</taxon>
        <taxon>Fungi</taxon>
        <taxon>Dikarya</taxon>
        <taxon>Ascomycota</taxon>
        <taxon>Pezizomycotina</taxon>
        <taxon>Sordariomycetes</taxon>
        <taxon>Hypocreomycetidae</taxon>
        <taxon>Hypocreales</taxon>
        <taxon>Nectriaceae</taxon>
        <taxon>Fusarium</taxon>
    </lineage>
</organism>
<dbReference type="PANTHER" id="PTHR30289">
    <property type="entry name" value="UNCHARACTERIZED PROTEIN YBCL-RELATED"/>
    <property type="match status" value="1"/>
</dbReference>
<dbReference type="Proteomes" id="UP000266234">
    <property type="component" value="Unassembled WGS sequence"/>
</dbReference>
<dbReference type="AlphaFoldDB" id="A0A395SBZ1"/>
<dbReference type="Gene3D" id="3.90.280.10">
    <property type="entry name" value="PEBP-like"/>
    <property type="match status" value="1"/>
</dbReference>
<dbReference type="InterPro" id="IPR008914">
    <property type="entry name" value="PEBP"/>
</dbReference>
<evidence type="ECO:0000313" key="1">
    <source>
        <dbReference type="EMBL" id="RGP69931.1"/>
    </source>
</evidence>
<dbReference type="EMBL" id="PXOG01000176">
    <property type="protein sequence ID" value="RGP69931.1"/>
    <property type="molecule type" value="Genomic_DNA"/>
</dbReference>
<evidence type="ECO:0000313" key="2">
    <source>
        <dbReference type="Proteomes" id="UP000266234"/>
    </source>
</evidence>
<gene>
    <name evidence="1" type="ORF">FLONG3_7588</name>
</gene>
<dbReference type="OrthoDB" id="10251855at2759"/>
<sequence length="200" mass="22295">MTAYIEAAASWIFKNYKGRDAKAFFTTPAFAQHPEPTLSVTSPDCGPDGATLGKDYMHGGQGKLPQLQWDTQKDVKEWLLVAEDPDAPLPTPVCHGIYLGIPYNKTNVTNNDFQPVDNTSTKLEGGFYYGASRNGAIYIPPRPLINHGVHRYWFEVIGLSEPLKATLVTAKPTRDQVAEAIQGKVVVWGKWMGQCERRWE</sequence>
<dbReference type="STRING" id="694270.A0A395SBZ1"/>
<dbReference type="InterPro" id="IPR036610">
    <property type="entry name" value="PEBP-like_sf"/>
</dbReference>
<dbReference type="PANTHER" id="PTHR30289:SF1">
    <property type="entry name" value="PEBP (PHOSPHATIDYLETHANOLAMINE-BINDING PROTEIN) FAMILY PROTEIN"/>
    <property type="match status" value="1"/>
</dbReference>
<reference evidence="1 2" key="1">
    <citation type="journal article" date="2018" name="PLoS Pathog.">
        <title>Evolution of structural diversity of trichothecenes, a family of toxins produced by plant pathogenic and entomopathogenic fungi.</title>
        <authorList>
            <person name="Proctor R.H."/>
            <person name="McCormick S.P."/>
            <person name="Kim H.S."/>
            <person name="Cardoza R.E."/>
            <person name="Stanley A.M."/>
            <person name="Lindo L."/>
            <person name="Kelly A."/>
            <person name="Brown D.W."/>
            <person name="Lee T."/>
            <person name="Vaughan M.M."/>
            <person name="Alexander N.J."/>
            <person name="Busman M."/>
            <person name="Gutierrez S."/>
        </authorList>
    </citation>
    <scope>NUCLEOTIDE SEQUENCE [LARGE SCALE GENOMIC DNA]</scope>
    <source>
        <strain evidence="1 2">NRRL 20695</strain>
    </source>
</reference>
<comment type="caution">
    <text evidence="1">The sequence shown here is derived from an EMBL/GenBank/DDBJ whole genome shotgun (WGS) entry which is preliminary data.</text>
</comment>
<dbReference type="CDD" id="cd00457">
    <property type="entry name" value="PEBP"/>
    <property type="match status" value="1"/>
</dbReference>
<dbReference type="InterPro" id="IPR049556">
    <property type="entry name" value="PhiB"/>
</dbReference>
<protein>
    <submittedName>
        <fullName evidence="1">Aspartic-type endopeptidase opsb</fullName>
    </submittedName>
</protein>
<proteinExistence type="predicted"/>
<keyword evidence="2" id="KW-1185">Reference proteome</keyword>
<dbReference type="Pfam" id="PF01161">
    <property type="entry name" value="PBP"/>
    <property type="match status" value="1"/>
</dbReference>